<dbReference type="EMBL" id="NFKM01000002">
    <property type="protein sequence ID" value="OUP61728.1"/>
    <property type="molecule type" value="Genomic_DNA"/>
</dbReference>
<organism evidence="1 2">
    <name type="scientific">Faecalitalea cylindroides</name>
    <dbReference type="NCBI Taxonomy" id="39483"/>
    <lineage>
        <taxon>Bacteria</taxon>
        <taxon>Bacillati</taxon>
        <taxon>Bacillota</taxon>
        <taxon>Erysipelotrichia</taxon>
        <taxon>Erysipelotrichales</taxon>
        <taxon>Erysipelotrichaceae</taxon>
        <taxon>Faecalitalea</taxon>
    </lineage>
</organism>
<proteinExistence type="predicted"/>
<protein>
    <submittedName>
        <fullName evidence="1">Uncharacterized protein</fullName>
    </submittedName>
</protein>
<evidence type="ECO:0000313" key="1">
    <source>
        <dbReference type="EMBL" id="OUP61728.1"/>
    </source>
</evidence>
<evidence type="ECO:0000313" key="2">
    <source>
        <dbReference type="Proteomes" id="UP000195447"/>
    </source>
</evidence>
<name>A0A1Y4LYR2_9FIRM</name>
<sequence>MSYLGYKEIMELLKCSKGKAYEVLFELRNISGWSDTYECKHLSRIVIPKSVFLKYYPNSKQAIREKEKELSA</sequence>
<gene>
    <name evidence="1" type="ORF">B5F14_01860</name>
</gene>
<dbReference type="Proteomes" id="UP000195447">
    <property type="component" value="Unassembled WGS sequence"/>
</dbReference>
<keyword evidence="2" id="KW-1185">Reference proteome</keyword>
<accession>A0A1Y4LYR2</accession>
<dbReference type="AlphaFoldDB" id="A0A1Y4LYR2"/>
<reference evidence="2" key="1">
    <citation type="submission" date="2017-04" db="EMBL/GenBank/DDBJ databases">
        <title>Function of individual gut microbiota members based on whole genome sequencing of pure cultures obtained from chicken caecum.</title>
        <authorList>
            <person name="Medvecky M."/>
            <person name="Cejkova D."/>
            <person name="Polansky O."/>
            <person name="Karasova D."/>
            <person name="Kubasova T."/>
            <person name="Cizek A."/>
            <person name="Rychlik I."/>
        </authorList>
    </citation>
    <scope>NUCLEOTIDE SEQUENCE [LARGE SCALE GENOMIC DNA]</scope>
    <source>
        <strain evidence="2">An178</strain>
    </source>
</reference>
<comment type="caution">
    <text evidence="1">The sequence shown here is derived from an EMBL/GenBank/DDBJ whole genome shotgun (WGS) entry which is preliminary data.</text>
</comment>